<dbReference type="KEGG" id="brm:Bmur_2123"/>
<dbReference type="RefSeq" id="WP_013114569.1">
    <property type="nucleotide sequence ID" value="NC_014150.1"/>
</dbReference>
<accession>D5U417</accession>
<name>D5U417_BRAM5</name>
<organism evidence="1 2">
    <name type="scientific">Brachyspira murdochii (strain ATCC 51284 / DSM 12563 / 56-150)</name>
    <name type="common">Serpulina murdochii</name>
    <dbReference type="NCBI Taxonomy" id="526224"/>
    <lineage>
        <taxon>Bacteria</taxon>
        <taxon>Pseudomonadati</taxon>
        <taxon>Spirochaetota</taxon>
        <taxon>Spirochaetia</taxon>
        <taxon>Brachyspirales</taxon>
        <taxon>Brachyspiraceae</taxon>
        <taxon>Brachyspira</taxon>
    </lineage>
</organism>
<dbReference type="OrthoDB" id="307991at2"/>
<dbReference type="AlphaFoldDB" id="D5U417"/>
<dbReference type="HOGENOM" id="CLU_2217981_0_0_12"/>
<evidence type="ECO:0000313" key="1">
    <source>
        <dbReference type="EMBL" id="ADG72198.1"/>
    </source>
</evidence>
<reference evidence="1 2" key="1">
    <citation type="journal article" date="2010" name="Stand. Genomic Sci.">
        <title>Complete genome sequence of Brachyspira murdochii type strain (56-150).</title>
        <authorList>
            <person name="Pati A."/>
            <person name="Sikorski J."/>
            <person name="Gronow S."/>
            <person name="Munk C."/>
            <person name="Lapidus A."/>
            <person name="Copeland A."/>
            <person name="Glavina Del Tio T."/>
            <person name="Nolan M."/>
            <person name="Lucas S."/>
            <person name="Chen F."/>
            <person name="Tice H."/>
            <person name="Cheng J.F."/>
            <person name="Han C."/>
            <person name="Detter J.C."/>
            <person name="Bruce D."/>
            <person name="Tapia R."/>
            <person name="Goodwin L."/>
            <person name="Pitluck S."/>
            <person name="Liolios K."/>
            <person name="Ivanova N."/>
            <person name="Mavromatis K."/>
            <person name="Mikhailova N."/>
            <person name="Chen A."/>
            <person name="Palaniappan K."/>
            <person name="Land M."/>
            <person name="Hauser L."/>
            <person name="Chang Y.J."/>
            <person name="Jeffries C.D."/>
            <person name="Spring S."/>
            <person name="Rohde M."/>
            <person name="Goker M."/>
            <person name="Bristow J."/>
            <person name="Eisen J.A."/>
            <person name="Markowitz V."/>
            <person name="Hugenholtz P."/>
            <person name="Kyrpides N.C."/>
            <person name="Klenk H.P."/>
        </authorList>
    </citation>
    <scope>NUCLEOTIDE SEQUENCE [LARGE SCALE GENOMIC DNA]</scope>
    <source>
        <strain evidence="2">ATCC 51284 / DSM 12563 / 56-150</strain>
    </source>
</reference>
<gene>
    <name evidence="1" type="ordered locus">Bmur_2123</name>
</gene>
<sequence>MNNKNIKLITDKLDELIKYLENNNLDEFFKNKNEFCSMIMNENSKDFNDDIKGDIKIIVPENLIESFKNFIKYLSVLRAMKSDDNDYTQYTLDNIKYIRKEIFKDY</sequence>
<dbReference type="EMBL" id="CP001959">
    <property type="protein sequence ID" value="ADG72198.1"/>
    <property type="molecule type" value="Genomic_DNA"/>
</dbReference>
<dbReference type="Proteomes" id="UP000001915">
    <property type="component" value="Chromosome"/>
</dbReference>
<evidence type="ECO:0000313" key="2">
    <source>
        <dbReference type="Proteomes" id="UP000001915"/>
    </source>
</evidence>
<proteinExistence type="predicted"/>
<protein>
    <submittedName>
        <fullName evidence="1">Uncharacterized protein</fullName>
    </submittedName>
</protein>